<dbReference type="EMBL" id="JAGTJQ010000003">
    <property type="protein sequence ID" value="KAH7035888.1"/>
    <property type="molecule type" value="Genomic_DNA"/>
</dbReference>
<evidence type="ECO:0000313" key="5">
    <source>
        <dbReference type="Proteomes" id="UP000756346"/>
    </source>
</evidence>
<dbReference type="PANTHER" id="PTHR46310">
    <property type="entry name" value="AMIDASE 1"/>
    <property type="match status" value="1"/>
</dbReference>
<organism evidence="4 5">
    <name type="scientific">Microdochium trichocladiopsis</name>
    <dbReference type="NCBI Taxonomy" id="1682393"/>
    <lineage>
        <taxon>Eukaryota</taxon>
        <taxon>Fungi</taxon>
        <taxon>Dikarya</taxon>
        <taxon>Ascomycota</taxon>
        <taxon>Pezizomycotina</taxon>
        <taxon>Sordariomycetes</taxon>
        <taxon>Xylariomycetidae</taxon>
        <taxon>Xylariales</taxon>
        <taxon>Microdochiaceae</taxon>
        <taxon>Microdochium</taxon>
    </lineage>
</organism>
<gene>
    <name evidence="4" type="ORF">B0I36DRAFT_429901</name>
</gene>
<reference evidence="4" key="1">
    <citation type="journal article" date="2021" name="Nat. Commun.">
        <title>Genetic determinants of endophytism in the Arabidopsis root mycobiome.</title>
        <authorList>
            <person name="Mesny F."/>
            <person name="Miyauchi S."/>
            <person name="Thiergart T."/>
            <person name="Pickel B."/>
            <person name="Atanasova L."/>
            <person name="Karlsson M."/>
            <person name="Huettel B."/>
            <person name="Barry K.W."/>
            <person name="Haridas S."/>
            <person name="Chen C."/>
            <person name="Bauer D."/>
            <person name="Andreopoulos W."/>
            <person name="Pangilinan J."/>
            <person name="LaButti K."/>
            <person name="Riley R."/>
            <person name="Lipzen A."/>
            <person name="Clum A."/>
            <person name="Drula E."/>
            <person name="Henrissat B."/>
            <person name="Kohler A."/>
            <person name="Grigoriev I.V."/>
            <person name="Martin F.M."/>
            <person name="Hacquard S."/>
        </authorList>
    </citation>
    <scope>NUCLEOTIDE SEQUENCE</scope>
    <source>
        <strain evidence="4">MPI-CAGE-CH-0230</strain>
    </source>
</reference>
<protein>
    <submittedName>
        <fullName evidence="4">Amidase signature domain-containing protein</fullName>
    </submittedName>
</protein>
<dbReference type="RefSeq" id="XP_046015981.1">
    <property type="nucleotide sequence ID" value="XM_046162512.1"/>
</dbReference>
<feature type="transmembrane region" description="Helical" evidence="2">
    <location>
        <begin position="75"/>
        <end position="96"/>
    </location>
</feature>
<feature type="region of interest" description="Disordered" evidence="1">
    <location>
        <begin position="242"/>
        <end position="263"/>
    </location>
</feature>
<dbReference type="InterPro" id="IPR036928">
    <property type="entry name" value="AS_sf"/>
</dbReference>
<keyword evidence="2" id="KW-1133">Transmembrane helix</keyword>
<keyword evidence="5" id="KW-1185">Reference proteome</keyword>
<dbReference type="GeneID" id="70192058"/>
<dbReference type="Pfam" id="PF01425">
    <property type="entry name" value="Amidase"/>
    <property type="match status" value="1"/>
</dbReference>
<evidence type="ECO:0000256" key="2">
    <source>
        <dbReference type="SAM" id="Phobius"/>
    </source>
</evidence>
<dbReference type="PANTHER" id="PTHR46310:SF7">
    <property type="entry name" value="AMIDASE 1"/>
    <property type="match status" value="1"/>
</dbReference>
<evidence type="ECO:0000259" key="3">
    <source>
        <dbReference type="Pfam" id="PF01425"/>
    </source>
</evidence>
<dbReference type="AlphaFoldDB" id="A0A9P8YCD0"/>
<feature type="domain" description="Amidase" evidence="3">
    <location>
        <begin position="182"/>
        <end position="337"/>
    </location>
</feature>
<dbReference type="Proteomes" id="UP000756346">
    <property type="component" value="Unassembled WGS sequence"/>
</dbReference>
<sequence>MSRRAGSRLQSALLLPCKFRDEVLFPLPLETDAGLAGTDGDEGDRLLEKVMAWYRDKGDDVVWTEEFLRGEFWEFLFSLFVLYTLTCSMGSVIVVLCNKRNHDLFLERGRQLKVIPLVVGTGGNAEAAPGPHVLHCVSGELFPVRRLFEDCNDCFVRGVISSGRDDGSDGEETFRWVPGTNDVIDIAGLETGCGSADYRKFQAPRTRSVACVERLLRAGAVMVGKMRCCQWCDGQDPLERYEEPTPVNPRGDGWQKPSGSSSGSAAGAASYPWFDFTVGTDTGGSIRHPAAVNGVYGIRPSRGSVDSAGLVCSTWTDTTGVFARSAKIARDAMMVMTDPLWLEQNAYGTRDSGKPPTKFNLLYAVNSPYPQQSDNKTPKFFSAGGTGAEASTPAGKQLEAFVRALEEHLGCKRREVCLAELWQHTRPPEAASSSSAADLTGWTEKIYQNVVYHDLAKNTVEPFVQRFKQSNARLDYGNDLPEADYQESVRKLRVFGDWVNHHLLPIPSSLSSSFSSTTRQQPQITKEDKSPVTLLVYPQSWGVPCYRDEVVRRVPGGDDNKNNKNNIFWSGFSTYGLSYCSGCPDFTLPVGEVEFRSKVTDTVEKLPVAISLLGPGGCDKIMLGLIAQLEDEGKLRAVNTGPNLFPE</sequence>
<dbReference type="SUPFAM" id="SSF75304">
    <property type="entry name" value="Amidase signature (AS) enzymes"/>
    <property type="match status" value="1"/>
</dbReference>
<evidence type="ECO:0000256" key="1">
    <source>
        <dbReference type="SAM" id="MobiDB-lite"/>
    </source>
</evidence>
<dbReference type="InterPro" id="IPR023631">
    <property type="entry name" value="Amidase_dom"/>
</dbReference>
<keyword evidence="2" id="KW-0812">Transmembrane</keyword>
<dbReference type="OrthoDB" id="5423360at2759"/>
<keyword evidence="2" id="KW-0472">Membrane</keyword>
<evidence type="ECO:0000313" key="4">
    <source>
        <dbReference type="EMBL" id="KAH7035888.1"/>
    </source>
</evidence>
<accession>A0A9P8YCD0</accession>
<comment type="caution">
    <text evidence="4">The sequence shown here is derived from an EMBL/GenBank/DDBJ whole genome shotgun (WGS) entry which is preliminary data.</text>
</comment>
<proteinExistence type="predicted"/>
<dbReference type="Gene3D" id="3.90.1300.10">
    <property type="entry name" value="Amidase signature (AS) domain"/>
    <property type="match status" value="1"/>
</dbReference>
<name>A0A9P8YCD0_9PEZI</name>